<sequence length="226" mass="25755">MPLIPSVETLVLVETSKKSLEDILKMKISVSQSTSSSISLSPLKILQIENIEDLEFLPEELLTNLTSLQRLSLRYCPRITNVSSALRHLTSLEKLLFLACEELDLFDSEDHSDMSWQYLRSLQELEFANLFKLVSLPKGLQHVPTLRKLMIKNCPNLISLPEWMESLTALQYFWIEECPLLSEKCKNNKVQIGCTATASEPWDGDSLSSFIYGTMMKSTVTDRLHL</sequence>
<reference evidence="2 3" key="1">
    <citation type="journal article" date="2020" name="Mol. Plant">
        <title>The Chromosome-Based Rubber Tree Genome Provides New Insights into Spurge Genome Evolution and Rubber Biosynthesis.</title>
        <authorList>
            <person name="Liu J."/>
            <person name="Shi C."/>
            <person name="Shi C.C."/>
            <person name="Li W."/>
            <person name="Zhang Q.J."/>
            <person name="Zhang Y."/>
            <person name="Li K."/>
            <person name="Lu H.F."/>
            <person name="Shi C."/>
            <person name="Zhu S.T."/>
            <person name="Xiao Z.Y."/>
            <person name="Nan H."/>
            <person name="Yue Y."/>
            <person name="Zhu X.G."/>
            <person name="Wu Y."/>
            <person name="Hong X.N."/>
            <person name="Fan G.Y."/>
            <person name="Tong Y."/>
            <person name="Zhang D."/>
            <person name="Mao C.L."/>
            <person name="Liu Y.L."/>
            <person name="Hao S.J."/>
            <person name="Liu W.Q."/>
            <person name="Lv M.Q."/>
            <person name="Zhang H.B."/>
            <person name="Liu Y."/>
            <person name="Hu-Tang G.R."/>
            <person name="Wang J.P."/>
            <person name="Wang J.H."/>
            <person name="Sun Y.H."/>
            <person name="Ni S.B."/>
            <person name="Chen W.B."/>
            <person name="Zhang X.C."/>
            <person name="Jiao Y.N."/>
            <person name="Eichler E.E."/>
            <person name="Li G.H."/>
            <person name="Liu X."/>
            <person name="Gao L.Z."/>
        </authorList>
    </citation>
    <scope>NUCLEOTIDE SEQUENCE [LARGE SCALE GENOMIC DNA]</scope>
    <source>
        <strain evidence="3">cv. GT1</strain>
        <tissue evidence="2">Leaf</tissue>
    </source>
</reference>
<evidence type="ECO:0000313" key="2">
    <source>
        <dbReference type="EMBL" id="KAF2319473.1"/>
    </source>
</evidence>
<evidence type="ECO:0008006" key="4">
    <source>
        <dbReference type="Google" id="ProtNLM"/>
    </source>
</evidence>
<dbReference type="SUPFAM" id="SSF52058">
    <property type="entry name" value="L domain-like"/>
    <property type="match status" value="1"/>
</dbReference>
<evidence type="ECO:0000256" key="1">
    <source>
        <dbReference type="ARBA" id="ARBA00022821"/>
    </source>
</evidence>
<gene>
    <name evidence="2" type="ORF">GH714_016143</name>
</gene>
<dbReference type="Proteomes" id="UP000467840">
    <property type="component" value="Chromosome 10"/>
</dbReference>
<dbReference type="EMBL" id="JAAGAX010000003">
    <property type="protein sequence ID" value="KAF2319473.1"/>
    <property type="molecule type" value="Genomic_DNA"/>
</dbReference>
<proteinExistence type="predicted"/>
<comment type="caution">
    <text evidence="2">The sequence shown here is derived from an EMBL/GenBank/DDBJ whole genome shotgun (WGS) entry which is preliminary data.</text>
</comment>
<dbReference type="PANTHER" id="PTHR36766">
    <property type="entry name" value="PLANT BROAD-SPECTRUM MILDEW RESISTANCE PROTEIN RPW8"/>
    <property type="match status" value="1"/>
</dbReference>
<dbReference type="AlphaFoldDB" id="A0A6A6N4R3"/>
<dbReference type="Gene3D" id="3.80.10.10">
    <property type="entry name" value="Ribonuclease Inhibitor"/>
    <property type="match status" value="2"/>
</dbReference>
<organism evidence="2 3">
    <name type="scientific">Hevea brasiliensis</name>
    <name type="common">Para rubber tree</name>
    <name type="synonym">Siphonia brasiliensis</name>
    <dbReference type="NCBI Taxonomy" id="3981"/>
    <lineage>
        <taxon>Eukaryota</taxon>
        <taxon>Viridiplantae</taxon>
        <taxon>Streptophyta</taxon>
        <taxon>Embryophyta</taxon>
        <taxon>Tracheophyta</taxon>
        <taxon>Spermatophyta</taxon>
        <taxon>Magnoliopsida</taxon>
        <taxon>eudicotyledons</taxon>
        <taxon>Gunneridae</taxon>
        <taxon>Pentapetalae</taxon>
        <taxon>rosids</taxon>
        <taxon>fabids</taxon>
        <taxon>Malpighiales</taxon>
        <taxon>Euphorbiaceae</taxon>
        <taxon>Crotonoideae</taxon>
        <taxon>Micrandreae</taxon>
        <taxon>Hevea</taxon>
    </lineage>
</organism>
<accession>A0A6A6N4R3</accession>
<protein>
    <recommendedName>
        <fullName evidence="4">NB-ARC domain-containing protein</fullName>
    </recommendedName>
</protein>
<dbReference type="PANTHER" id="PTHR36766:SF40">
    <property type="entry name" value="DISEASE RESISTANCE PROTEIN RGA3"/>
    <property type="match status" value="1"/>
</dbReference>
<keyword evidence="1" id="KW-0611">Plant defense</keyword>
<dbReference type="InterPro" id="IPR032675">
    <property type="entry name" value="LRR_dom_sf"/>
</dbReference>
<keyword evidence="3" id="KW-1185">Reference proteome</keyword>
<evidence type="ECO:0000313" key="3">
    <source>
        <dbReference type="Proteomes" id="UP000467840"/>
    </source>
</evidence>
<name>A0A6A6N4R3_HEVBR</name>
<dbReference type="GO" id="GO:0006952">
    <property type="term" value="P:defense response"/>
    <property type="evidence" value="ECO:0007669"/>
    <property type="project" value="UniProtKB-KW"/>
</dbReference>